<proteinExistence type="predicted"/>
<dbReference type="Ensembl" id="ENSNNAT00000019750.1">
    <property type="protein sequence ID" value="ENSNNAP00000018810.1"/>
    <property type="gene ID" value="ENSNNAG00000012598.1"/>
</dbReference>
<reference evidence="1" key="2">
    <citation type="submission" date="2025-09" db="UniProtKB">
        <authorList>
            <consortium name="Ensembl"/>
        </authorList>
    </citation>
    <scope>IDENTIFICATION</scope>
</reference>
<protein>
    <submittedName>
        <fullName evidence="1">Uncharacterized protein</fullName>
    </submittedName>
</protein>
<dbReference type="OrthoDB" id="269822at2759"/>
<reference evidence="1" key="1">
    <citation type="submission" date="2025-08" db="UniProtKB">
        <authorList>
            <consortium name="Ensembl"/>
        </authorList>
    </citation>
    <scope>IDENTIFICATION</scope>
</reference>
<organism evidence="1 2">
    <name type="scientific">Naja naja</name>
    <name type="common">Indian cobra</name>
    <dbReference type="NCBI Taxonomy" id="35670"/>
    <lineage>
        <taxon>Eukaryota</taxon>
        <taxon>Metazoa</taxon>
        <taxon>Chordata</taxon>
        <taxon>Craniata</taxon>
        <taxon>Vertebrata</taxon>
        <taxon>Euteleostomi</taxon>
        <taxon>Lepidosauria</taxon>
        <taxon>Squamata</taxon>
        <taxon>Bifurcata</taxon>
        <taxon>Unidentata</taxon>
        <taxon>Episquamata</taxon>
        <taxon>Toxicofera</taxon>
        <taxon>Serpentes</taxon>
        <taxon>Colubroidea</taxon>
        <taxon>Elapidae</taxon>
        <taxon>Elapinae</taxon>
        <taxon>Naja</taxon>
    </lineage>
</organism>
<keyword evidence="2" id="KW-1185">Reference proteome</keyword>
<dbReference type="GeneTree" id="ENSGT00980000202704"/>
<accession>A0A8C6XV12</accession>
<dbReference type="AlphaFoldDB" id="A0A8C6XV12"/>
<name>A0A8C6XV12_NAJNA</name>
<dbReference type="Proteomes" id="UP000694559">
    <property type="component" value="Unplaced"/>
</dbReference>
<evidence type="ECO:0000313" key="1">
    <source>
        <dbReference type="Ensembl" id="ENSNNAP00000018810.1"/>
    </source>
</evidence>
<sequence>MNCLNSLFYTWFMDMIYDEFREGKINIDKTLKLLNKFEVSYDYVHVKKVFKVRKYIYIF</sequence>
<evidence type="ECO:0000313" key="2">
    <source>
        <dbReference type="Proteomes" id="UP000694559"/>
    </source>
</evidence>